<dbReference type="GO" id="GO:0005737">
    <property type="term" value="C:cytoplasm"/>
    <property type="evidence" value="ECO:0007669"/>
    <property type="project" value="TreeGrafter"/>
</dbReference>
<dbReference type="InterPro" id="IPR022272">
    <property type="entry name" value="Lipocalin_CS"/>
</dbReference>
<evidence type="ECO:0008006" key="3">
    <source>
        <dbReference type="Google" id="ProtNLM"/>
    </source>
</evidence>
<reference evidence="1" key="2">
    <citation type="submission" date="2023-05" db="EMBL/GenBank/DDBJ databases">
        <authorList>
            <person name="Fouks B."/>
        </authorList>
    </citation>
    <scope>NUCLEOTIDE SEQUENCE</scope>
    <source>
        <strain evidence="1">Stay&amp;Tobe</strain>
        <tissue evidence="1">Testes</tissue>
    </source>
</reference>
<comment type="caution">
    <text evidence="1">The sequence shown here is derived from an EMBL/GenBank/DDBJ whole genome shotgun (WGS) entry which is preliminary data.</text>
</comment>
<protein>
    <recommendedName>
        <fullName evidence="3">Lipocalin/cytosolic fatty-acid binding domain-containing protein</fullName>
    </recommendedName>
</protein>
<sequence length="227" mass="25699">MKEALKHGSCCENTYRDLQLVLKPVANTMKMIASCILLAVCTTLVASHHFHTNRCLPAMGKYPFDDQKFSGDWYVVSRAFRPDEFGPLKCDKVHYSAELVGNLTRSTMDIHVKQEDGTEQHWMGKGQAMLPGYSSTTSMAWKNSDIDQWHSVARHAVLATDYDSYALIHACLERYDGSTDDFSKVVFNMIWSRTAALDAAMLKTLKSIMSSFDLEDDDWYDVPNTDC</sequence>
<gene>
    <name evidence="1" type="ORF">L9F63_023366</name>
</gene>
<reference evidence="1" key="1">
    <citation type="journal article" date="2023" name="IScience">
        <title>Live-bearing cockroach genome reveals convergent evolutionary mechanisms linked to viviparity in insects and beyond.</title>
        <authorList>
            <person name="Fouks B."/>
            <person name="Harrison M.C."/>
            <person name="Mikhailova A.A."/>
            <person name="Marchal E."/>
            <person name="English S."/>
            <person name="Carruthers M."/>
            <person name="Jennings E.C."/>
            <person name="Chiamaka E.L."/>
            <person name="Frigard R.A."/>
            <person name="Pippel M."/>
            <person name="Attardo G.M."/>
            <person name="Benoit J.B."/>
            <person name="Bornberg-Bauer E."/>
            <person name="Tobe S.S."/>
        </authorList>
    </citation>
    <scope>NUCLEOTIDE SEQUENCE</scope>
    <source>
        <strain evidence="1">Stay&amp;Tobe</strain>
    </source>
</reference>
<dbReference type="InterPro" id="IPR012674">
    <property type="entry name" value="Calycin"/>
</dbReference>
<dbReference type="Gene3D" id="2.40.128.20">
    <property type="match status" value="1"/>
</dbReference>
<dbReference type="PANTHER" id="PTHR10612">
    <property type="entry name" value="APOLIPOPROTEIN D"/>
    <property type="match status" value="1"/>
</dbReference>
<dbReference type="Proteomes" id="UP001233999">
    <property type="component" value="Unassembled WGS sequence"/>
</dbReference>
<organism evidence="1 2">
    <name type="scientific">Diploptera punctata</name>
    <name type="common">Pacific beetle cockroach</name>
    <dbReference type="NCBI Taxonomy" id="6984"/>
    <lineage>
        <taxon>Eukaryota</taxon>
        <taxon>Metazoa</taxon>
        <taxon>Ecdysozoa</taxon>
        <taxon>Arthropoda</taxon>
        <taxon>Hexapoda</taxon>
        <taxon>Insecta</taxon>
        <taxon>Pterygota</taxon>
        <taxon>Neoptera</taxon>
        <taxon>Polyneoptera</taxon>
        <taxon>Dictyoptera</taxon>
        <taxon>Blattodea</taxon>
        <taxon>Blaberoidea</taxon>
        <taxon>Blaberidae</taxon>
        <taxon>Diplopterinae</taxon>
        <taxon>Diploptera</taxon>
    </lineage>
</organism>
<evidence type="ECO:0000313" key="2">
    <source>
        <dbReference type="Proteomes" id="UP001233999"/>
    </source>
</evidence>
<dbReference type="PROSITE" id="PS00213">
    <property type="entry name" value="LIPOCALIN"/>
    <property type="match status" value="1"/>
</dbReference>
<dbReference type="SUPFAM" id="SSF50814">
    <property type="entry name" value="Lipocalins"/>
    <property type="match status" value="1"/>
</dbReference>
<keyword evidence="2" id="KW-1185">Reference proteome</keyword>
<evidence type="ECO:0000313" key="1">
    <source>
        <dbReference type="EMBL" id="KAJ9581434.1"/>
    </source>
</evidence>
<dbReference type="EMBL" id="JASPKZ010007920">
    <property type="protein sequence ID" value="KAJ9581434.1"/>
    <property type="molecule type" value="Genomic_DNA"/>
</dbReference>
<dbReference type="AlphaFoldDB" id="A0AAD7ZIR6"/>
<name>A0AAD7ZIR6_DIPPU</name>
<dbReference type="GO" id="GO:0006629">
    <property type="term" value="P:lipid metabolic process"/>
    <property type="evidence" value="ECO:0007669"/>
    <property type="project" value="TreeGrafter"/>
</dbReference>
<proteinExistence type="predicted"/>
<dbReference type="GO" id="GO:0000302">
    <property type="term" value="P:response to reactive oxygen species"/>
    <property type="evidence" value="ECO:0007669"/>
    <property type="project" value="TreeGrafter"/>
</dbReference>
<dbReference type="PANTHER" id="PTHR10612:SF34">
    <property type="entry name" value="APOLIPOPROTEIN D"/>
    <property type="match status" value="1"/>
</dbReference>
<accession>A0AAD7ZIR6</accession>